<proteinExistence type="predicted"/>
<dbReference type="EMBL" id="JBHTIS010002714">
    <property type="protein sequence ID" value="MFD1050255.1"/>
    <property type="molecule type" value="Genomic_DNA"/>
</dbReference>
<protein>
    <recommendedName>
        <fullName evidence="3">Excreted virulence factor EspC, type VII ESX diderm</fullName>
    </recommendedName>
</protein>
<reference evidence="2" key="1">
    <citation type="journal article" date="2019" name="Int. J. Syst. Evol. Microbiol.">
        <title>The Global Catalogue of Microorganisms (GCM) 10K type strain sequencing project: providing services to taxonomists for standard genome sequencing and annotation.</title>
        <authorList>
            <consortium name="The Broad Institute Genomics Platform"/>
            <consortium name="The Broad Institute Genome Sequencing Center for Infectious Disease"/>
            <person name="Wu L."/>
            <person name="Ma J."/>
        </authorList>
    </citation>
    <scope>NUCLEOTIDE SEQUENCE [LARGE SCALE GENOMIC DNA]</scope>
    <source>
        <strain evidence="2">JCM 31486</strain>
    </source>
</reference>
<evidence type="ECO:0000313" key="1">
    <source>
        <dbReference type="EMBL" id="MFD1050255.1"/>
    </source>
</evidence>
<dbReference type="Proteomes" id="UP001597045">
    <property type="component" value="Unassembled WGS sequence"/>
</dbReference>
<evidence type="ECO:0008006" key="3">
    <source>
        <dbReference type="Google" id="ProtNLM"/>
    </source>
</evidence>
<evidence type="ECO:0000313" key="2">
    <source>
        <dbReference type="Proteomes" id="UP001597045"/>
    </source>
</evidence>
<sequence length="104" mass="11245">MPDFTVDVGGLDALGKNLDRTCDNIDSATKRLDDIGPDSIGPEDLDDACGDFRSDWEEGLDKIRDAVRQIRDGIDKTKQSYGDLENALNQAFTQMASHLGGGNG</sequence>
<comment type="caution">
    <text evidence="1">The sequence shown here is derived from an EMBL/GenBank/DDBJ whole genome shotgun (WGS) entry which is preliminary data.</text>
</comment>
<organism evidence="1 2">
    <name type="scientific">Kibdelosporangium lantanae</name>
    <dbReference type="NCBI Taxonomy" id="1497396"/>
    <lineage>
        <taxon>Bacteria</taxon>
        <taxon>Bacillati</taxon>
        <taxon>Actinomycetota</taxon>
        <taxon>Actinomycetes</taxon>
        <taxon>Pseudonocardiales</taxon>
        <taxon>Pseudonocardiaceae</taxon>
        <taxon>Kibdelosporangium</taxon>
    </lineage>
</organism>
<accession>A0ABW3MLG2</accession>
<keyword evidence="2" id="KW-1185">Reference proteome</keyword>
<name>A0ABW3MLG2_9PSEU</name>
<gene>
    <name evidence="1" type="ORF">ACFQ1S_34400</name>
</gene>